<evidence type="ECO:0000313" key="4">
    <source>
        <dbReference type="Proteomes" id="UP000054166"/>
    </source>
</evidence>
<dbReference type="EMBL" id="KN833040">
    <property type="protein sequence ID" value="KIM76009.1"/>
    <property type="molecule type" value="Genomic_DNA"/>
</dbReference>
<dbReference type="AlphaFoldDB" id="A0A0C3F7U6"/>
<reference evidence="3 4" key="1">
    <citation type="submission" date="2014-04" db="EMBL/GenBank/DDBJ databases">
        <authorList>
            <consortium name="DOE Joint Genome Institute"/>
            <person name="Kuo A."/>
            <person name="Tarkka M."/>
            <person name="Buscot F."/>
            <person name="Kohler A."/>
            <person name="Nagy L.G."/>
            <person name="Floudas D."/>
            <person name="Copeland A."/>
            <person name="Barry K.W."/>
            <person name="Cichocki N."/>
            <person name="Veneault-Fourrey C."/>
            <person name="LaButti K."/>
            <person name="Lindquist E.A."/>
            <person name="Lipzen A."/>
            <person name="Lundell T."/>
            <person name="Morin E."/>
            <person name="Murat C."/>
            <person name="Sun H."/>
            <person name="Tunlid A."/>
            <person name="Henrissat B."/>
            <person name="Grigoriev I.V."/>
            <person name="Hibbett D.S."/>
            <person name="Martin F."/>
            <person name="Nordberg H.P."/>
            <person name="Cantor M.N."/>
            <person name="Hua S.X."/>
        </authorList>
    </citation>
    <scope>NUCLEOTIDE SEQUENCE [LARGE SCALE GENOMIC DNA]</scope>
    <source>
        <strain evidence="3 4">F 1598</strain>
    </source>
</reference>
<keyword evidence="2" id="KW-0472">Membrane</keyword>
<evidence type="ECO:0000313" key="3">
    <source>
        <dbReference type="EMBL" id="KIM76009.1"/>
    </source>
</evidence>
<feature type="compositionally biased region" description="Basic and acidic residues" evidence="1">
    <location>
        <begin position="129"/>
        <end position="146"/>
    </location>
</feature>
<feature type="compositionally biased region" description="Polar residues" evidence="1">
    <location>
        <begin position="1"/>
        <end position="11"/>
    </location>
</feature>
<proteinExistence type="predicted"/>
<feature type="compositionally biased region" description="Basic and acidic residues" evidence="1">
    <location>
        <begin position="486"/>
        <end position="497"/>
    </location>
</feature>
<feature type="region of interest" description="Disordered" evidence="1">
    <location>
        <begin position="171"/>
        <end position="219"/>
    </location>
</feature>
<sequence length="526" mass="57385">MSAESTLSTGVSRLVRSLSKNPTKTADTPPSPSRTPSATSVTPGTNLKSTNAPRIPKQKLTAFERFTQLGKKKDKKPEFPPASWFDDGYRENSVTAEAEAVPLPRTPDPDNDKKDLAGDGDANTAGQDGKLKEENDVTADEVERPPEPTSLARKIQDLISALPVLSAYSSNSSLLSTQSTITPTHAGDLPSTDNPPADNLNNADGLPPPPPPPAPITDSKLIALLSSATIMNGSLSKGRQSVWSVLDRLRSPTSKDSAKVPGGHRAEEEDDDDDDSSVMMYAPLQPDNNSEVEVARSEICSVDEEGEVISERPGPDMNKPDVSQNEKDKEGRERSNGEGKGKGKAKEETKKVKEVRVWVPSADKISIQAMWWGYRLYLPPPVLDILNNKQLEAAKRAAMITTALKWLLDRIPVKVFPPQFRPILMMLKRLAPYLGYIGVFIAWSWGAIKAFDKGNGVILTATWLLPVALIPGTWDNDVLHPPTPPPKDDNNPSESRKPNIGKQPTNSKDRGKNRKDDKKPVKDSIR</sequence>
<feature type="region of interest" description="Disordered" evidence="1">
    <location>
        <begin position="1"/>
        <end position="152"/>
    </location>
</feature>
<keyword evidence="2" id="KW-1133">Transmembrane helix</keyword>
<feature type="compositionally biased region" description="Pro residues" evidence="1">
    <location>
        <begin position="206"/>
        <end position="215"/>
    </location>
</feature>
<feature type="compositionally biased region" description="Low complexity" evidence="1">
    <location>
        <begin position="194"/>
        <end position="204"/>
    </location>
</feature>
<protein>
    <submittedName>
        <fullName evidence="3">Uncharacterized protein</fullName>
    </submittedName>
</protein>
<dbReference type="Proteomes" id="UP000054166">
    <property type="component" value="Unassembled WGS sequence"/>
</dbReference>
<feature type="compositionally biased region" description="Basic and acidic residues" evidence="1">
    <location>
        <begin position="107"/>
        <end position="117"/>
    </location>
</feature>
<feature type="region of interest" description="Disordered" evidence="1">
    <location>
        <begin position="478"/>
        <end position="526"/>
    </location>
</feature>
<evidence type="ECO:0000256" key="2">
    <source>
        <dbReference type="SAM" id="Phobius"/>
    </source>
</evidence>
<name>A0A0C3F7U6_PILCF</name>
<dbReference type="HOGENOM" id="CLU_035154_1_1_1"/>
<dbReference type="InParanoid" id="A0A0C3F7U6"/>
<keyword evidence="2" id="KW-0812">Transmembrane</keyword>
<dbReference type="STRING" id="765440.A0A0C3F7U6"/>
<keyword evidence="4" id="KW-1185">Reference proteome</keyword>
<feature type="compositionally biased region" description="Low complexity" evidence="1">
    <location>
        <begin position="34"/>
        <end position="43"/>
    </location>
</feature>
<feature type="compositionally biased region" description="Basic and acidic residues" evidence="1">
    <location>
        <begin position="324"/>
        <end position="347"/>
    </location>
</feature>
<gene>
    <name evidence="3" type="ORF">PILCRDRAFT_826863</name>
</gene>
<evidence type="ECO:0000256" key="1">
    <source>
        <dbReference type="SAM" id="MobiDB-lite"/>
    </source>
</evidence>
<feature type="region of interest" description="Disordered" evidence="1">
    <location>
        <begin position="248"/>
        <end position="347"/>
    </location>
</feature>
<dbReference type="OrthoDB" id="3247214at2759"/>
<accession>A0A0C3F7U6</accession>
<feature type="transmembrane region" description="Helical" evidence="2">
    <location>
        <begin position="430"/>
        <end position="448"/>
    </location>
</feature>
<feature type="transmembrane region" description="Helical" evidence="2">
    <location>
        <begin position="455"/>
        <end position="474"/>
    </location>
</feature>
<reference evidence="4" key="2">
    <citation type="submission" date="2015-01" db="EMBL/GenBank/DDBJ databases">
        <title>Evolutionary Origins and Diversification of the Mycorrhizal Mutualists.</title>
        <authorList>
            <consortium name="DOE Joint Genome Institute"/>
            <consortium name="Mycorrhizal Genomics Consortium"/>
            <person name="Kohler A."/>
            <person name="Kuo A."/>
            <person name="Nagy L.G."/>
            <person name="Floudas D."/>
            <person name="Copeland A."/>
            <person name="Barry K.W."/>
            <person name="Cichocki N."/>
            <person name="Veneault-Fourrey C."/>
            <person name="LaButti K."/>
            <person name="Lindquist E.A."/>
            <person name="Lipzen A."/>
            <person name="Lundell T."/>
            <person name="Morin E."/>
            <person name="Murat C."/>
            <person name="Riley R."/>
            <person name="Ohm R."/>
            <person name="Sun H."/>
            <person name="Tunlid A."/>
            <person name="Henrissat B."/>
            <person name="Grigoriev I.V."/>
            <person name="Hibbett D.S."/>
            <person name="Martin F."/>
        </authorList>
    </citation>
    <scope>NUCLEOTIDE SEQUENCE [LARGE SCALE GENOMIC DNA]</scope>
    <source>
        <strain evidence="4">F 1598</strain>
    </source>
</reference>
<feature type="compositionally biased region" description="Basic and acidic residues" evidence="1">
    <location>
        <begin position="507"/>
        <end position="526"/>
    </location>
</feature>
<organism evidence="3 4">
    <name type="scientific">Piloderma croceum (strain F 1598)</name>
    <dbReference type="NCBI Taxonomy" id="765440"/>
    <lineage>
        <taxon>Eukaryota</taxon>
        <taxon>Fungi</taxon>
        <taxon>Dikarya</taxon>
        <taxon>Basidiomycota</taxon>
        <taxon>Agaricomycotina</taxon>
        <taxon>Agaricomycetes</taxon>
        <taxon>Agaricomycetidae</taxon>
        <taxon>Atheliales</taxon>
        <taxon>Atheliaceae</taxon>
        <taxon>Piloderma</taxon>
    </lineage>
</organism>